<evidence type="ECO:0000313" key="2">
    <source>
        <dbReference type="Proteomes" id="UP000308600"/>
    </source>
</evidence>
<dbReference type="EMBL" id="ML208457">
    <property type="protein sequence ID" value="TFK64880.1"/>
    <property type="molecule type" value="Genomic_DNA"/>
</dbReference>
<keyword evidence="2" id="KW-1185">Reference proteome</keyword>
<reference evidence="1 2" key="1">
    <citation type="journal article" date="2019" name="Nat. Ecol. Evol.">
        <title>Megaphylogeny resolves global patterns of mushroom evolution.</title>
        <authorList>
            <person name="Varga T."/>
            <person name="Krizsan K."/>
            <person name="Foldi C."/>
            <person name="Dima B."/>
            <person name="Sanchez-Garcia M."/>
            <person name="Sanchez-Ramirez S."/>
            <person name="Szollosi G.J."/>
            <person name="Szarkandi J.G."/>
            <person name="Papp V."/>
            <person name="Albert L."/>
            <person name="Andreopoulos W."/>
            <person name="Angelini C."/>
            <person name="Antonin V."/>
            <person name="Barry K.W."/>
            <person name="Bougher N.L."/>
            <person name="Buchanan P."/>
            <person name="Buyck B."/>
            <person name="Bense V."/>
            <person name="Catcheside P."/>
            <person name="Chovatia M."/>
            <person name="Cooper J."/>
            <person name="Damon W."/>
            <person name="Desjardin D."/>
            <person name="Finy P."/>
            <person name="Geml J."/>
            <person name="Haridas S."/>
            <person name="Hughes K."/>
            <person name="Justo A."/>
            <person name="Karasinski D."/>
            <person name="Kautmanova I."/>
            <person name="Kiss B."/>
            <person name="Kocsube S."/>
            <person name="Kotiranta H."/>
            <person name="LaButti K.M."/>
            <person name="Lechner B.E."/>
            <person name="Liimatainen K."/>
            <person name="Lipzen A."/>
            <person name="Lukacs Z."/>
            <person name="Mihaltcheva S."/>
            <person name="Morgado L.N."/>
            <person name="Niskanen T."/>
            <person name="Noordeloos M.E."/>
            <person name="Ohm R.A."/>
            <person name="Ortiz-Santana B."/>
            <person name="Ovrebo C."/>
            <person name="Racz N."/>
            <person name="Riley R."/>
            <person name="Savchenko A."/>
            <person name="Shiryaev A."/>
            <person name="Soop K."/>
            <person name="Spirin V."/>
            <person name="Szebenyi C."/>
            <person name="Tomsovsky M."/>
            <person name="Tulloss R.E."/>
            <person name="Uehling J."/>
            <person name="Grigoriev I.V."/>
            <person name="Vagvolgyi C."/>
            <person name="Papp T."/>
            <person name="Martin F.M."/>
            <person name="Miettinen O."/>
            <person name="Hibbett D.S."/>
            <person name="Nagy L.G."/>
        </authorList>
    </citation>
    <scope>NUCLEOTIDE SEQUENCE [LARGE SCALE GENOMIC DNA]</scope>
    <source>
        <strain evidence="1 2">NL-1719</strain>
    </source>
</reference>
<name>A0ACD3AHH8_9AGAR</name>
<organism evidence="1 2">
    <name type="scientific">Pluteus cervinus</name>
    <dbReference type="NCBI Taxonomy" id="181527"/>
    <lineage>
        <taxon>Eukaryota</taxon>
        <taxon>Fungi</taxon>
        <taxon>Dikarya</taxon>
        <taxon>Basidiomycota</taxon>
        <taxon>Agaricomycotina</taxon>
        <taxon>Agaricomycetes</taxon>
        <taxon>Agaricomycetidae</taxon>
        <taxon>Agaricales</taxon>
        <taxon>Pluteineae</taxon>
        <taxon>Pluteaceae</taxon>
        <taxon>Pluteus</taxon>
    </lineage>
</organism>
<feature type="non-terminal residue" evidence="1">
    <location>
        <position position="135"/>
    </location>
</feature>
<accession>A0ACD3AHH8</accession>
<proteinExistence type="predicted"/>
<dbReference type="Proteomes" id="UP000308600">
    <property type="component" value="Unassembled WGS sequence"/>
</dbReference>
<evidence type="ECO:0000313" key="1">
    <source>
        <dbReference type="EMBL" id="TFK64880.1"/>
    </source>
</evidence>
<gene>
    <name evidence="1" type="ORF">BDN72DRAFT_774062</name>
</gene>
<sequence>MSQPSPPHPILQQHFDSSQLAFTQIDKEIAVLQESIRILHTFRNTFTPVYRLPPEVLTRIFVLFQHLIGHETYDSESDSALPQWAIVTRVSQHWRDVAVGCPNLWFHITDAYPKHMISQWLHRSKDIPLSITLSK</sequence>
<protein>
    <submittedName>
        <fullName evidence="1">Uncharacterized protein</fullName>
    </submittedName>
</protein>